<dbReference type="Gene3D" id="3.30.1120.100">
    <property type="match status" value="1"/>
</dbReference>
<dbReference type="CDD" id="cd00828">
    <property type="entry name" value="elong_cond_enzymes"/>
    <property type="match status" value="1"/>
</dbReference>
<dbReference type="GO" id="GO:0005835">
    <property type="term" value="C:fatty acid synthase complex"/>
    <property type="evidence" value="ECO:0007669"/>
    <property type="project" value="InterPro"/>
</dbReference>
<dbReference type="Gene3D" id="6.10.250.1940">
    <property type="match status" value="1"/>
</dbReference>
<comment type="catalytic activity">
    <reaction evidence="12">
        <text>a (3R)-hydroxyacyl-[ACP] + NADP(+) = a 3-oxoacyl-[ACP] + NADPH + H(+)</text>
        <dbReference type="Rhea" id="RHEA:17397"/>
        <dbReference type="Rhea" id="RHEA-COMP:9916"/>
        <dbReference type="Rhea" id="RHEA-COMP:9945"/>
        <dbReference type="ChEBI" id="CHEBI:15378"/>
        <dbReference type="ChEBI" id="CHEBI:57783"/>
        <dbReference type="ChEBI" id="CHEBI:58349"/>
        <dbReference type="ChEBI" id="CHEBI:78776"/>
        <dbReference type="ChEBI" id="CHEBI:78827"/>
        <dbReference type="EC" id="1.1.1.100"/>
    </reaction>
</comment>
<dbReference type="Proteomes" id="UP000245591">
    <property type="component" value="Unassembled WGS sequence"/>
</dbReference>
<dbReference type="SUPFAM" id="SSF51735">
    <property type="entry name" value="NAD(P)-binding Rossmann-fold domains"/>
    <property type="match status" value="1"/>
</dbReference>
<dbReference type="Gene3D" id="6.10.140.1410">
    <property type="match status" value="1"/>
</dbReference>
<evidence type="ECO:0000259" key="16">
    <source>
        <dbReference type="PROSITE" id="PS51821"/>
    </source>
</evidence>
<dbReference type="Gene3D" id="6.10.250.1930">
    <property type="match status" value="1"/>
</dbReference>
<evidence type="ECO:0000256" key="12">
    <source>
        <dbReference type="ARBA" id="ARBA00048508"/>
    </source>
</evidence>
<dbReference type="Gene3D" id="3.10.129.10">
    <property type="entry name" value="Hotdog Thioesterase"/>
    <property type="match status" value="1"/>
</dbReference>
<dbReference type="InterPro" id="IPR014030">
    <property type="entry name" value="Ketoacyl_synth_N"/>
</dbReference>
<evidence type="ECO:0000313" key="18">
    <source>
        <dbReference type="EMBL" id="PWA03772.1"/>
    </source>
</evidence>
<dbReference type="InterPro" id="IPR039569">
    <property type="entry name" value="FAS1-like_DH_region"/>
</dbReference>
<feature type="region of interest" description="Disordered" evidence="14">
    <location>
        <begin position="2651"/>
        <end position="2681"/>
    </location>
</feature>
<dbReference type="Pfam" id="PF18325">
    <property type="entry name" value="Fas_alpha_ACP"/>
    <property type="match status" value="1"/>
</dbReference>
<dbReference type="InterPro" id="IPR047224">
    <property type="entry name" value="FAS_alpha_su_C"/>
</dbReference>
<keyword evidence="10" id="KW-0511">Multifunctional enzyme</keyword>
<accession>A0A2U1JF90</accession>
<dbReference type="Pfam" id="PF13452">
    <property type="entry name" value="FAS1_DH_region"/>
    <property type="match status" value="1"/>
</dbReference>
<dbReference type="InterPro" id="IPR029069">
    <property type="entry name" value="HotDog_dom_sf"/>
</dbReference>
<dbReference type="InterPro" id="IPR002539">
    <property type="entry name" value="MaoC-like_dom"/>
</dbReference>
<name>A0A2U1JF90_SMIAN</name>
<dbReference type="Gene3D" id="2.60.40.3960">
    <property type="entry name" value="Velvet domain"/>
    <property type="match status" value="1"/>
</dbReference>
<dbReference type="PRINTS" id="PR01483">
    <property type="entry name" value="FASYNTHASE"/>
</dbReference>
<dbReference type="Gene3D" id="3.40.50.720">
    <property type="entry name" value="NAD(P)-binding Rossmann-like Domain"/>
    <property type="match status" value="1"/>
</dbReference>
<dbReference type="PROSITE" id="PS50075">
    <property type="entry name" value="CARRIER"/>
    <property type="match status" value="1"/>
</dbReference>
<keyword evidence="2" id="KW-0596">Phosphopantetheine</keyword>
<dbReference type="InterPro" id="IPR040883">
    <property type="entry name" value="FAS_meander"/>
</dbReference>
<comment type="caution">
    <text evidence="18">The sequence shown here is derived from an EMBL/GenBank/DDBJ whole genome shotgun (WGS) entry which is preliminary data.</text>
</comment>
<evidence type="ECO:0000256" key="9">
    <source>
        <dbReference type="ARBA" id="ARBA00023002"/>
    </source>
</evidence>
<dbReference type="Gene3D" id="3.40.47.10">
    <property type="match status" value="1"/>
</dbReference>
<dbReference type="Gene3D" id="1.20.930.70">
    <property type="match status" value="1"/>
</dbReference>
<dbReference type="Pfam" id="PF01575">
    <property type="entry name" value="MaoC_dehydratas"/>
    <property type="match status" value="1"/>
</dbReference>
<dbReference type="Pfam" id="PF17828">
    <property type="entry name" value="FAS_N"/>
    <property type="match status" value="1"/>
</dbReference>
<dbReference type="InterPro" id="IPR004568">
    <property type="entry name" value="Ppantetheine-prot_Trfase_dom"/>
</dbReference>
<keyword evidence="6" id="KW-0378">Hydrolase</keyword>
<feature type="domain" description="Velvet" evidence="16">
    <location>
        <begin position="3977"/>
        <end position="4183"/>
    </location>
</feature>
<dbReference type="EMBL" id="MBFU01000003">
    <property type="protein sequence ID" value="PWA03772.1"/>
    <property type="molecule type" value="Genomic_DNA"/>
</dbReference>
<evidence type="ECO:0000256" key="4">
    <source>
        <dbReference type="ARBA" id="ARBA00022679"/>
    </source>
</evidence>
<dbReference type="FunFam" id="1.20.930.70:FF:000001">
    <property type="entry name" value="Fatty acid synthase beta subunit dehydratase"/>
    <property type="match status" value="1"/>
</dbReference>
<evidence type="ECO:0000256" key="2">
    <source>
        <dbReference type="ARBA" id="ARBA00022450"/>
    </source>
</evidence>
<dbReference type="InterPro" id="IPR013785">
    <property type="entry name" value="Aldolase_TIM"/>
</dbReference>
<evidence type="ECO:0000256" key="1">
    <source>
        <dbReference type="ARBA" id="ARBA00007485"/>
    </source>
</evidence>
<evidence type="ECO:0000256" key="3">
    <source>
        <dbReference type="ARBA" id="ARBA00022553"/>
    </source>
</evidence>
<dbReference type="InterPro" id="IPR032088">
    <property type="entry name" value="SAT"/>
</dbReference>
<dbReference type="Gene3D" id="3.20.20.70">
    <property type="entry name" value="Aldolase class I"/>
    <property type="match status" value="1"/>
</dbReference>
<dbReference type="Gene3D" id="3.30.70.2430">
    <property type="match status" value="1"/>
</dbReference>
<dbReference type="InterPro" id="IPR016039">
    <property type="entry name" value="Thiolase-like"/>
</dbReference>
<dbReference type="PANTHER" id="PTHR10982">
    <property type="entry name" value="MALONYL COA-ACYL CARRIER PROTEIN TRANSACYLASE"/>
    <property type="match status" value="1"/>
</dbReference>
<dbReference type="PROSITE" id="PS00606">
    <property type="entry name" value="KS3_1"/>
    <property type="match status" value="1"/>
</dbReference>
<evidence type="ECO:0000256" key="8">
    <source>
        <dbReference type="ARBA" id="ARBA00022857"/>
    </source>
</evidence>
<dbReference type="CDD" id="cd03447">
    <property type="entry name" value="FAS_MaoC"/>
    <property type="match status" value="1"/>
</dbReference>
<dbReference type="InterPro" id="IPR014031">
    <property type="entry name" value="Ketoacyl_synth_C"/>
</dbReference>
<evidence type="ECO:0000313" key="19">
    <source>
        <dbReference type="Proteomes" id="UP000245591"/>
    </source>
</evidence>
<keyword evidence="19" id="KW-1185">Reference proteome</keyword>
<evidence type="ECO:0000259" key="17">
    <source>
        <dbReference type="PROSITE" id="PS52004"/>
    </source>
</evidence>
<comment type="catalytic activity">
    <reaction evidence="13">
        <text>a fatty acyl-[ACP] + malonyl-[ACP] + H(+) = a 3-oxoacyl-[ACP] + holo-[ACP] + CO2</text>
        <dbReference type="Rhea" id="RHEA:22836"/>
        <dbReference type="Rhea" id="RHEA-COMP:9623"/>
        <dbReference type="Rhea" id="RHEA-COMP:9685"/>
        <dbReference type="Rhea" id="RHEA-COMP:9916"/>
        <dbReference type="Rhea" id="RHEA-COMP:14125"/>
        <dbReference type="ChEBI" id="CHEBI:15378"/>
        <dbReference type="ChEBI" id="CHEBI:16526"/>
        <dbReference type="ChEBI" id="CHEBI:64479"/>
        <dbReference type="ChEBI" id="CHEBI:78449"/>
        <dbReference type="ChEBI" id="CHEBI:78776"/>
        <dbReference type="ChEBI" id="CHEBI:138651"/>
        <dbReference type="EC" id="2.3.1.41"/>
    </reaction>
</comment>
<dbReference type="InterPro" id="IPR003965">
    <property type="entry name" value="Fatty_acid_synthase"/>
</dbReference>
<dbReference type="Gene3D" id="3.90.470.20">
    <property type="entry name" value="4'-phosphopantetheinyl transferase domain"/>
    <property type="match status" value="1"/>
</dbReference>
<dbReference type="InterPro" id="IPR001227">
    <property type="entry name" value="Ac_transferase_dom_sf"/>
</dbReference>
<dbReference type="Gene3D" id="3.40.366.10">
    <property type="entry name" value="Malonyl-Coenzyme A Acyl Carrier Protein, domain 2"/>
    <property type="match status" value="3"/>
</dbReference>
<dbReference type="SUPFAM" id="SSF53901">
    <property type="entry name" value="Thiolase-like"/>
    <property type="match status" value="2"/>
</dbReference>
<dbReference type="Gene3D" id="1.20.1050.120">
    <property type="match status" value="1"/>
</dbReference>
<evidence type="ECO:0000256" key="5">
    <source>
        <dbReference type="ARBA" id="ARBA00022723"/>
    </source>
</evidence>
<dbReference type="GO" id="GO:0004315">
    <property type="term" value="F:3-oxoacyl-[acyl-carrier-protein] synthase activity"/>
    <property type="evidence" value="ECO:0007669"/>
    <property type="project" value="UniProtKB-EC"/>
</dbReference>
<dbReference type="FunFam" id="3.40.366.10:FF:000006">
    <property type="entry name" value="Fatty acid synthase beta subunit dehydratase"/>
    <property type="match status" value="1"/>
</dbReference>
<dbReference type="GO" id="GO:0000287">
    <property type="term" value="F:magnesium ion binding"/>
    <property type="evidence" value="ECO:0007669"/>
    <property type="project" value="InterPro"/>
</dbReference>
<proteinExistence type="inferred from homology"/>
<comment type="similarity">
    <text evidence="1">Belongs to the thiolase-like superfamily. Fungal fatty acid synthetase subunit alpha family.</text>
</comment>
<dbReference type="InterPro" id="IPR013565">
    <property type="entry name" value="Fas1/AflB-like_central"/>
</dbReference>
<feature type="domain" description="Ketosynthase family 3 (KS3)" evidence="17">
    <location>
        <begin position="3170"/>
        <end position="3709"/>
    </location>
</feature>
<sequence>MTNQKTTYTDSAIGISQGGIAFRPLAVKLSTTELSILVPSSKWAEAEQLRELFLASKYAVVESEIKLEEIEAAARLLKFTAERVQKKSTNLDFFEMLLVVFNHFSSEYLRGNDVHPATSDLELPSRKLAINAFYSAKVIIENVKGTTILESNSALFNSVSEGSVNLLALFGGQGNVENYFDETRELYELYEPLIKPFIEKMSALLNTLAQENEWKSVLPKGLNVFYWLTHPEALPDNAYMISAPVSMPIIGLTQLANFLVLCKVLNKSPDWLISNFKGVTGHSQGLITAAAVAASTTEESFIKNSSAALALLMSIGARGQLSFPQTTLNPTILEDSLENAEGNPGPMVVVANLHRKEVEKHIEASNKHLPSDRKIYISLVNGPRVHVVSGPPQSLYGMNSMLRKIKKPEGLDQNRVPHSKRKLNFSSRFLPITLPFHSQYLSNVTAHVISDLKRLNYSIDPASFKIPVISTGDGTDLRNSKDIIRDLSELICVHPVDWPVATAMKGITHMVDFGPGGFSGVGFMTHRNKEGTGVRIILASVLEGPTTEISLKSDLFDTRSSAVVFSQNWARDFAPKLVRTISDNTIHIDTPMSRLLGKPPLMVAGMTPSTVGEKFISAVMNAGYHIELSGGGHFNEFVLREKVDKIMNLVKPGLGVTLNIIFLNVMRNEGIPMEGLTVAAGVPSTEVADEIVSKLLESGLRHVSFKPGSAAAVRQVVNIAKRNPKMSIMLQWTGGRAGGHHSFEDMHHPILETYSLIRAQKNIVLVSGGGFGGVEDTLPYLTGDWSEKFDVAKMPFDGILFGSRMMVAKEGQADDAVKRKIVEAEGVDDEDWEKTYEGVAGGITTVLSELGEPIHKIATRGVMLWKEFDNTIFNIPREKRMDIISKKKDYIISRLNKDYQKPWFGKKADGSIADLEEMTYAEVANRLVELLYIKKQSRWIDVTLKHTTGDFLTRLEERFSKSTHDSILQSYDQINTPFETVEKILDAYPESRVQLITSEDIQYFLSLCMIVTRKPVPFIPLLDKNFDIWFKKDSLWQSEDLSAVVDADVERVCILQGPVAVKYSDKANVPVADILGNIYSGQIKSLTERYYGGDESLIPSVEYLGAQPRQLIERRVSSIEFKLLTDSRVYQLPKSSRELPEEDTWFETLSGEKPSWLRALIMSDIVVQGKKFASNMARRVLRPRAGQTFTISQNHFGQPESLRVEDRDGFLAVEVTIDRNNRILFCINNKVRDEVCTLPLEFRYVPDQPYALIHEVMDGKNDKIKTFYNQVWFGKSASTDPIRITDKNHIYENHGVVVESNSVIDFSNTIGNHSERYVVPSNKSVYAPMDYAIKLGWVPICQAMLPKFIDGNLLNLVHVSNGFQMVEGAEPFKSGDVIDSRVEIEQVVNNDSGKLLVLHGHLLRDGKKIMKLKSSFLYRGDFNDFDQTYKFIKETPVKLVVASRKDVALLLSKEWYIPDTNQAYSVEPESILVFRLETKVGFLNKDKFSYVKTTGTVSMQLSTKEFVEIAKVDYESGPSYGNPVIEFLSRVGKPIEQSVYFENGGYSVMPRGDLFSSRVQAPNSNMPYSYISGDHNPIHTNPYFADYSGLPGTITHGMWTSASTRKFVEIFAADNCPERVTAYEVSFLGMVLPNDQLETKLKHVGMKNGRKLINVETFNQNGVKVLEGTAEVDQPITAYAFTGQGSQETGMGMDLYKKSEVARGVWDLADAHLFKVFGFSILDIVKNNPKSKTIYFGGPKGEEIKKNYMSMMYETIDSNGDVQSYPLFPEINEDSSFYTFNSPNGLLSATQFTQPSLLLFELAAYEDMHANNLIKNDSSFAGHSLGEYGALCAIGRVVPVESVVEIGFYRGMTMQVAVKRDEHGRSNYGMVAVNPIRVGKGFGEVALSYVVDTIKHHAKGLIEIVNYNVENWQYVVAGELSLLAVLGKVTDYLATQKLDLTEMIKTVSLEKVLEQLTVIISESLEQVLKKEKESGRVILERTHSTIPLQGIDVPFHSSFLLPGVGPFRNFLLKKLRVVDVDVGRLTNYYIPNVTAKPFEVTKSYFEYMLELTGSQRISRALRDWDESKIHQPSEKQRLGYVLLVELLSYQFASAVRWIETQDLLFRDFSVERFIEVGPSPTLCGMAQRTLKFKYEAYDDALTHRRTSLCYTKDAKELYYDYEPEEEAVIEPEPQQTAVATPASTVSASVAPVQEQQPASGGAAESISDVPVAPLEILESIVALKLKKPINEIPSGKSIKDLVGGKSTMQNEILGDLQKEFPSQVPEKSEEQPLSELSQSLQASGLGKFTSSQIAKVVSSKMPGGFTLASIKNLINSHYGLGPMRSDGFMLIAMTMEPESRLSSEADVLGWLKSASTVYAQRSGISYQQAKSGGSSSAGAAVTINSKEFELAQKNQRDMMYMHLQVLAKYLGLDMRSGDRKFEESQKSIVKANSEVDLWIEEHGDIYSEGIRPIFDHLKARKFDSYWNWARQDAMILYYEILSGRLTEVDREVTAKCIHLMNRAGPGLISYMTYFINNTDEKLGSNYKLAVELGKMLIDNCEQAISHSPVYKDIEYPTGPRTTISKRGDVEYNEVPRENERKLRDYVRSMSSGSSLTQFSTRQTIEHNLARVYRIVKSQPKIKNSTKHQINSLYADVLKSMSMSSKVLKKLPATTGSKLSRRRSISAGHDDSGRSSRGSTASEKETIPFLFLKRRNPQGEWEYSPKLTSQYLDVLVNSTVNGSTFMNKCVLVTGCGKGSIGASIVEGLLSGGAKVVVTTSRYNKESVDYYQLMYQRFGSRGSSLVVVPFNQASQKDVKALINYIYDTDPRTGLGMDLDAIIPFAAIPEQGFEISEIGSRSELAHRAMLTNLLRLIGEVKNQKQSRGFETRPAQVILPMSPNHGTFGGDGLYSESKLGLETLFNRWQSESWGAYLTITGAIIGWTRGTGLMNANNIVAEGIEKLGVRTFSTQEMAFNILGLLHPSISRMAQHQPVWADLNGGLHAINNLKDFTASLREQVKETSEIQKTIVTDTAIDYTTVNGKGSDMLYKSKTIKPRANMKIDFPKLSSYEALSKLSNIRGMVNLEKVVVVTGFGEVGPWGNSQTRWEMEAYGEFSLEGCIELAWIMGYIKHFSGKLKSGPMYTGWIISETGEPIDDRDVKAKFEKKILEHTGIRLIEPELFDGYDPLKKEVMREVVLETNLEPFITTAEEAANFKLRNGDKVDIWENDDNSWSVKLFPGATILVPKALRFDRLVAGQIPTGWNAERYGIPKDIISQVDRVTLYALIATAEALMRSGITDPYEMYKYVHISEVGNTTGSGVGGMNSNRKMYKDRFLDKDIQKDVLQETFINTMAAWINMLMISSSGPIKIPVGACATALISVEIGVDTIQSGKAKVILCGGFDDFQEESSYEFANMNATSNADEEFARGRTPAEMSRPSTTTRSGFMESHGSGVAVLMSAATAIEMGVPIYGIIALTNTATDKEGRSIPAPGQGILTTGKEVSSAVASPLLNIDYRRRQIEQSRRNIKSWVESEHSYLQAEIESLKATNSLPCSESVYIKERTEYIQREAIRQQNDAMDLWGNEFWKNDPRISPVRGALAVYGLTVDDIGVASFHGTSTKANDKNEPEVLDNQLKHLGRAPGNVCPVISQKYLTGHPKGPAAAWMLNGIIQSILSGIIPGNRNADNVDADLEKFDNVLYLSQSIKTSGLKAGLLKSFGFGQVGGEMLVVHPDYLLASLTESQYNQYSEKVSKRYLKAYRHYHNSLTDVEPYIKIKSSPPYTPDQESGVYLNPLARAQFDPIKNTYSYKSTKSVNNPKMTITDTESAKTLINSVPSSVDFAPFGLDAKNLPRGVGIDFELVSEISYENDTFISRNFTDREVKYCLSRPDPQASFTGKWCAKEAVIKAVSSFSLETPRVWDQGEAAPLIDIEVVMAESGAPTVILHGAAKEASEKAGVKDIKVSISHSGGYAGACLKYAAKKNRQQRVGPLYCYILNLSLNRLTFELIIIQQPTRARMCGFGNKDRRPCTPTPILKLVVTDKDKKEIGPTNLNTTFFTAFASLVFENTPTSADLVRNRVTGKSSQEDQKASSSEDLNNAEAKPKILKNLVGNTVASASVLYDLEGKMGIFFIFHDLSIRKDGVFRIKFSFSDLSSQNTITTTSAEIKSHCYSGPISVYTARSFPGMIEPTALSLHLSRQGAKIPSRK</sequence>
<dbReference type="Pfam" id="PF11754">
    <property type="entry name" value="Velvet"/>
    <property type="match status" value="1"/>
</dbReference>
<dbReference type="Gene3D" id="3.30.70.2490">
    <property type="match status" value="1"/>
</dbReference>
<dbReference type="GO" id="GO:0004321">
    <property type="term" value="F:fatty-acyl-CoA synthase activity"/>
    <property type="evidence" value="ECO:0007669"/>
    <property type="project" value="UniProtKB-EC"/>
</dbReference>
<dbReference type="Pfam" id="PF01648">
    <property type="entry name" value="ACPS"/>
    <property type="match status" value="1"/>
</dbReference>
<feature type="domain" description="Carrier" evidence="15">
    <location>
        <begin position="2211"/>
        <end position="2287"/>
    </location>
</feature>
<keyword evidence="5" id="KW-0479">Metal-binding</keyword>
<dbReference type="Gene3D" id="6.20.240.10">
    <property type="match status" value="1"/>
</dbReference>
<dbReference type="PROSITE" id="PS51821">
    <property type="entry name" value="VELVET"/>
    <property type="match status" value="1"/>
</dbReference>
<dbReference type="CDD" id="cd08950">
    <property type="entry name" value="KR_fFAS_SDR_c_like"/>
    <property type="match status" value="1"/>
</dbReference>
<dbReference type="PANTHER" id="PTHR10982:SF21">
    <property type="entry name" value="FATTY ACID SYNTHASE SUBUNIT BETA"/>
    <property type="match status" value="1"/>
</dbReference>
<dbReference type="PROSITE" id="PS52004">
    <property type="entry name" value="KS3_2"/>
    <property type="match status" value="1"/>
</dbReference>
<dbReference type="FunFam" id="3.90.470.20:FF:000005">
    <property type="entry name" value="Fatty acid synthase alpha subunit FasA"/>
    <property type="match status" value="1"/>
</dbReference>
<dbReference type="Pfam" id="PF18314">
    <property type="entry name" value="FAS_I_H"/>
    <property type="match status" value="1"/>
</dbReference>
<dbReference type="NCBIfam" id="TIGR00556">
    <property type="entry name" value="pantethn_trn"/>
    <property type="match status" value="1"/>
</dbReference>
<dbReference type="Pfam" id="PF22235">
    <property type="entry name" value="FAS1_thioest_ins"/>
    <property type="match status" value="1"/>
</dbReference>
<keyword evidence="9" id="KW-0560">Oxidoreductase</keyword>
<dbReference type="GO" id="GO:0004316">
    <property type="term" value="F:3-oxoacyl-[acyl-carrier-protein] reductase (NADPH) activity"/>
    <property type="evidence" value="ECO:0007669"/>
    <property type="project" value="UniProtKB-EC"/>
</dbReference>
<gene>
    <name evidence="18" type="ORF">BB558_000044</name>
</gene>
<dbReference type="InterPro" id="IPR038491">
    <property type="entry name" value="Velvet_dom_sf"/>
</dbReference>
<feature type="region of interest" description="Disordered" evidence="14">
    <location>
        <begin position="3404"/>
        <end position="3426"/>
    </location>
</feature>
<dbReference type="InterPro" id="IPR020841">
    <property type="entry name" value="PKS_Beta-ketoAc_synthase_dom"/>
</dbReference>
<dbReference type="Pfam" id="PF17951">
    <property type="entry name" value="FAS_meander"/>
    <property type="match status" value="1"/>
</dbReference>
<keyword evidence="7" id="KW-0460">Magnesium</keyword>
<dbReference type="GO" id="GO:0004312">
    <property type="term" value="F:fatty acid synthase activity"/>
    <property type="evidence" value="ECO:0007669"/>
    <property type="project" value="InterPro"/>
</dbReference>
<dbReference type="Gene3D" id="6.10.60.10">
    <property type="match status" value="1"/>
</dbReference>
<feature type="region of interest" description="Disordered" evidence="14">
    <location>
        <begin position="4055"/>
        <end position="4074"/>
    </location>
</feature>
<dbReference type="InterPro" id="IPR009081">
    <property type="entry name" value="PP-bd_ACP"/>
</dbReference>
<keyword evidence="4" id="KW-0808">Transferase</keyword>
<dbReference type="GO" id="GO:0008897">
    <property type="term" value="F:holo-[acyl-carrier-protein] synthase activity"/>
    <property type="evidence" value="ECO:0007669"/>
    <property type="project" value="InterPro"/>
</dbReference>
<dbReference type="InterPro" id="IPR008278">
    <property type="entry name" value="4-PPantetheinyl_Trfase_dom"/>
</dbReference>
<organism evidence="18 19">
    <name type="scientific">Smittium angustum</name>
    <dbReference type="NCBI Taxonomy" id="133377"/>
    <lineage>
        <taxon>Eukaryota</taxon>
        <taxon>Fungi</taxon>
        <taxon>Fungi incertae sedis</taxon>
        <taxon>Zoopagomycota</taxon>
        <taxon>Kickxellomycotina</taxon>
        <taxon>Harpellomycetes</taxon>
        <taxon>Harpellales</taxon>
        <taxon>Legeriomycetaceae</taxon>
        <taxon>Smittium</taxon>
    </lineage>
</organism>
<dbReference type="Gene3D" id="6.10.140.1390">
    <property type="match status" value="1"/>
</dbReference>
<dbReference type="Gene3D" id="6.10.140.1400">
    <property type="match status" value="1"/>
</dbReference>
<evidence type="ECO:0000256" key="13">
    <source>
        <dbReference type="ARBA" id="ARBA00049541"/>
    </source>
</evidence>
<dbReference type="FunFam" id="3.90.25.70:FF:000001">
    <property type="entry name" value="Fatty acid synthase subunit alpha"/>
    <property type="match status" value="1"/>
</dbReference>
<dbReference type="InterPro" id="IPR037143">
    <property type="entry name" value="4-PPantetheinyl_Trfase_dom_sf"/>
</dbReference>
<dbReference type="SUPFAM" id="SSF54637">
    <property type="entry name" value="Thioesterase/thiol ester dehydrase-isomerase"/>
    <property type="match status" value="2"/>
</dbReference>
<dbReference type="Pfam" id="PF00698">
    <property type="entry name" value="Acyl_transf_1"/>
    <property type="match status" value="1"/>
</dbReference>
<evidence type="ECO:0000256" key="7">
    <source>
        <dbReference type="ARBA" id="ARBA00022842"/>
    </source>
</evidence>
<dbReference type="Pfam" id="PF00109">
    <property type="entry name" value="ketoacyl-synt"/>
    <property type="match status" value="1"/>
</dbReference>
<keyword evidence="3" id="KW-0597">Phosphoprotein</keyword>
<evidence type="ECO:0000256" key="11">
    <source>
        <dbReference type="ARBA" id="ARBA00048237"/>
    </source>
</evidence>
<comment type="catalytic activity">
    <reaction evidence="11">
        <text>acetyl-CoA + n malonyl-CoA + 2n NADPH + 4n H(+) = a long-chain-acyl-CoA + n CoA + n CO2 + 2n NADP(+).</text>
        <dbReference type="EC" id="2.3.1.86"/>
    </reaction>
</comment>
<dbReference type="SMART" id="SM00827">
    <property type="entry name" value="PKS_AT"/>
    <property type="match status" value="1"/>
</dbReference>
<dbReference type="InterPro" id="IPR014043">
    <property type="entry name" value="Acyl_transferase_dom"/>
</dbReference>
<dbReference type="Gene3D" id="3.90.25.70">
    <property type="match status" value="1"/>
</dbReference>
<dbReference type="SUPFAM" id="SSF52151">
    <property type="entry name" value="FabD/lysophospholipase-like"/>
    <property type="match status" value="2"/>
</dbReference>
<evidence type="ECO:0000256" key="10">
    <source>
        <dbReference type="ARBA" id="ARBA00023268"/>
    </source>
</evidence>
<dbReference type="InterPro" id="IPR040899">
    <property type="entry name" value="Fas_alpha_ACP"/>
</dbReference>
<dbReference type="InterPro" id="IPR050830">
    <property type="entry name" value="Fungal_FAS"/>
</dbReference>
<dbReference type="GO" id="GO:0006633">
    <property type="term" value="P:fatty acid biosynthetic process"/>
    <property type="evidence" value="ECO:0007669"/>
    <property type="project" value="InterPro"/>
</dbReference>
<evidence type="ECO:0000256" key="14">
    <source>
        <dbReference type="SAM" id="MobiDB-lite"/>
    </source>
</evidence>
<dbReference type="InterPro" id="IPR018201">
    <property type="entry name" value="Ketoacyl_synth_AS"/>
</dbReference>
<dbReference type="Pfam" id="PF08354">
    <property type="entry name" value="Fas1-AflB-like_hel"/>
    <property type="match status" value="1"/>
</dbReference>
<reference evidence="18 19" key="1">
    <citation type="journal article" date="2018" name="MBio">
        <title>Comparative Genomics Reveals the Core Gene Toolbox for the Fungus-Insect Symbiosis.</title>
        <authorList>
            <person name="Wang Y."/>
            <person name="Stata M."/>
            <person name="Wang W."/>
            <person name="Stajich J.E."/>
            <person name="White M.M."/>
            <person name="Moncalvo J.M."/>
        </authorList>
    </citation>
    <scope>NUCLEOTIDE SEQUENCE [LARGE SCALE GENOMIC DNA]</scope>
    <source>
        <strain evidence="18 19">AUS-126-30</strain>
    </source>
</reference>
<evidence type="ECO:0000256" key="6">
    <source>
        <dbReference type="ARBA" id="ARBA00022801"/>
    </source>
</evidence>
<dbReference type="InterPro" id="IPR036291">
    <property type="entry name" value="NAD(P)-bd_dom_sf"/>
</dbReference>
<evidence type="ECO:0000259" key="15">
    <source>
        <dbReference type="PROSITE" id="PS50075"/>
    </source>
</evidence>
<dbReference type="InterPro" id="IPR016035">
    <property type="entry name" value="Acyl_Trfase/lysoPLipase"/>
</dbReference>
<dbReference type="GO" id="GO:0019171">
    <property type="term" value="F:(3R)-hydroxyacyl-[acyl-carrier-protein] dehydratase activity"/>
    <property type="evidence" value="ECO:0007669"/>
    <property type="project" value="InterPro"/>
</dbReference>
<dbReference type="GO" id="GO:0016787">
    <property type="term" value="F:hydrolase activity"/>
    <property type="evidence" value="ECO:0007669"/>
    <property type="project" value="UniProtKB-KW"/>
</dbReference>
<dbReference type="InterPro" id="IPR041550">
    <property type="entry name" value="FASI_helical"/>
</dbReference>
<keyword evidence="8" id="KW-0521">NADP</keyword>
<dbReference type="InterPro" id="IPR041099">
    <property type="entry name" value="FAS1_N"/>
</dbReference>
<protein>
    <submittedName>
        <fullName evidence="18">Uncharacterized protein</fullName>
    </submittedName>
</protein>
<dbReference type="InterPro" id="IPR037525">
    <property type="entry name" value="Velvet_dom"/>
</dbReference>
<dbReference type="GO" id="GO:0004318">
    <property type="term" value="F:enoyl-[acyl-carrier-protein] reductase (NADH) activity"/>
    <property type="evidence" value="ECO:0007669"/>
    <property type="project" value="InterPro"/>
</dbReference>
<dbReference type="Pfam" id="PF02801">
    <property type="entry name" value="Ketoacyl-synt_C"/>
    <property type="match status" value="1"/>
</dbReference>
<dbReference type="Pfam" id="PF16073">
    <property type="entry name" value="SAT"/>
    <property type="match status" value="1"/>
</dbReference>
<dbReference type="SUPFAM" id="SSF56214">
    <property type="entry name" value="4'-phosphopantetheinyl transferase"/>
    <property type="match status" value="1"/>
</dbReference>